<dbReference type="HOGENOM" id="CLU_1820394_0_0_1"/>
<protein>
    <submittedName>
        <fullName evidence="1">Uncharacterized protein</fullName>
    </submittedName>
</protein>
<proteinExistence type="predicted"/>
<sequence>MHIKSAFPFYKGIVLGKKVDSIPSDPLSGFNIKSSMTNNMSNAMSPLSNRSSIKAALNLSVGDVKPSQISNPITESNFLVLTDMMGDPGLIVSSSTSSFSVNEELVLFPRFANNCLAATFNHTEKNISIYFTRYLNKSRNSK</sequence>
<gene>
    <name evidence="1" type="ORF">JL09_g6272</name>
</gene>
<evidence type="ECO:0000313" key="2">
    <source>
        <dbReference type="Proteomes" id="UP000029867"/>
    </source>
</evidence>
<dbReference type="Proteomes" id="UP000029867">
    <property type="component" value="Unassembled WGS sequence"/>
</dbReference>
<reference evidence="2" key="1">
    <citation type="journal article" date="2014" name="Microb. Cell Fact.">
        <title>Exploiting Issatchenkia orientalis SD108 for succinic acid production.</title>
        <authorList>
            <person name="Xiao H."/>
            <person name="Shao Z."/>
            <person name="Jiang Y."/>
            <person name="Dole S."/>
            <person name="Zhao H."/>
        </authorList>
    </citation>
    <scope>NUCLEOTIDE SEQUENCE [LARGE SCALE GENOMIC DNA]</scope>
    <source>
        <strain evidence="2">SD108</strain>
    </source>
</reference>
<organism evidence="1 2">
    <name type="scientific">Pichia kudriavzevii</name>
    <name type="common">Yeast</name>
    <name type="synonym">Issatchenkia orientalis</name>
    <dbReference type="NCBI Taxonomy" id="4909"/>
    <lineage>
        <taxon>Eukaryota</taxon>
        <taxon>Fungi</taxon>
        <taxon>Dikarya</taxon>
        <taxon>Ascomycota</taxon>
        <taxon>Saccharomycotina</taxon>
        <taxon>Pichiomycetes</taxon>
        <taxon>Pichiales</taxon>
        <taxon>Pichiaceae</taxon>
        <taxon>Pichia</taxon>
    </lineage>
</organism>
<evidence type="ECO:0000313" key="1">
    <source>
        <dbReference type="EMBL" id="KGK34580.1"/>
    </source>
</evidence>
<accession>A0A099NPW8</accession>
<feature type="non-terminal residue" evidence="1">
    <location>
        <position position="142"/>
    </location>
</feature>
<name>A0A099NPW8_PICKU</name>
<dbReference type="AlphaFoldDB" id="A0A099NPW8"/>
<comment type="caution">
    <text evidence="1">The sequence shown here is derived from an EMBL/GenBank/DDBJ whole genome shotgun (WGS) entry which is preliminary data.</text>
</comment>
<dbReference type="EMBL" id="JQFK01001495">
    <property type="protein sequence ID" value="KGK34580.1"/>
    <property type="molecule type" value="Genomic_DNA"/>
</dbReference>
<dbReference type="VEuPathDB" id="FungiDB:C5L36_0C06370"/>